<sequence>MPIRSISNTFNRGELDPTLFARDDLDIYDKGARKLRNMIALWTGAARIAPGTIYIDMMVDRENGNAVIQDPLMVKGFDFTYDADAEITYTIIIRKSGTNIAFDIYYADTLQTTVTSTAYLATQIQDIHVAAAHDRVLILHENVQIRQLKRGASHSSWSLTTFNPRVYPTYDFSVIGEAINYQSFTFTLSATTGSITITSSSAVFTHNHVGGLFRSLGGTARITAVASTTSASATVLDNFTGTSCAGNLSSLAEKLWNSDTTTAPVSANRGWPARGVFYLNRLILGRSLAVKNLVNLSTAGVYDNFDDADLDGLVAFSVTFNGKGEQSVQSIVADDSILFTTANKLFAQSPLVESPITINNVYFAPQSQSPATSIEAASIDNQTLFVSSDRTKVMQAMYSTADGKYITLPATMLSNSIVDYINSNGTWEPAGISTRLYLATQDNGTMLLYSTLQTQNVAGWSLRTTTGKFRQVIGEGRQSHVIVEREINIGASFEQTLDYAYLSDPTFKARYDVTEFFASSPMTSAIGVLENQNDYILIGNQAPFTALDIDFNLVASSDCQLQFEYLDGNGFWDVFTPTDNTSGFTVDGTITWTFDDVLNWAPYQVNAIENQYWIRIKRLAETVNTAPVIGQVLINTGNRIYLERQSFDEYMDSTQIVTSDSNGLVTGLTHLAGQQVYAITEDGATIGSSFVDASGETSVKNVNTTLTVGMQYKPELIPMPLYAPTQMGDSLYAEKYVQDLYVDYVDSLYLQAGFRPQLTDIPNMHLGNYTLGQSVPPQTGIYRICPRGDWEPRQEFVITQSQPGPMTIIGVGYNVEVA</sequence>
<dbReference type="AlphaFoldDB" id="A0A140AYN6"/>
<accession>A0A140AYN6</accession>
<organism evidence="1">
    <name type="scientific">Legionella pneumophila</name>
    <dbReference type="NCBI Taxonomy" id="446"/>
    <lineage>
        <taxon>Bacteria</taxon>
        <taxon>Pseudomonadati</taxon>
        <taxon>Pseudomonadota</taxon>
        <taxon>Gammaproteobacteria</taxon>
        <taxon>Legionellales</taxon>
        <taxon>Legionellaceae</taxon>
        <taxon>Legionella</taxon>
    </lineage>
</organism>
<dbReference type="EMDB" id="EMD-47975"/>
<dbReference type="SMR" id="A0A140AYN6"/>
<protein>
    <submittedName>
        <fullName evidence="1">Uncharacterized protein</fullName>
    </submittedName>
</protein>
<evidence type="ECO:0007829" key="2">
    <source>
        <dbReference type="PDB" id="9EFK"/>
    </source>
</evidence>
<dbReference type="EMBL" id="KT271770">
    <property type="protein sequence ID" value="ALK43933.1"/>
    <property type="molecule type" value="Genomic_DNA"/>
</dbReference>
<dbReference type="RefSeq" id="WP_061515188.1">
    <property type="nucleotide sequence ID" value="NZ_KQ973600.1"/>
</dbReference>
<evidence type="ECO:0000313" key="1">
    <source>
        <dbReference type="EMBL" id="ALK43933.1"/>
    </source>
</evidence>
<geneLocation type="plasmid" evidence="1">
    <name>Mobile Element-1</name>
</geneLocation>
<reference evidence="2" key="2">
    <citation type="submission" date="2024-11" db="PDB data bank">
        <title>Phage resistance as an unexpected environmental determinant of the accidental virulence of Legionella pneumophila against the human host.</title>
        <authorList>
            <person name="Nicholson B."/>
            <person name="Sante J.F."/>
            <person name="Chaney E.H."/>
            <person name="Deme J.C."/>
            <person name="Deecker S.R."/>
            <person name="Sztanko K."/>
            <person name="Davidson A.R."/>
            <person name="Lea S.M."/>
            <person name="Ensminger A.W."/>
        </authorList>
    </citation>
    <scope>STRUCTURE BY ELECTRON MICROSCOPY (1.90 ANGSTROMS)</scope>
</reference>
<name>A0A140AYN6_LEGPN</name>
<keyword evidence="1" id="KW-0614">Plasmid</keyword>
<keyword evidence="2" id="KW-0002">3D-structure</keyword>
<reference evidence="1" key="1">
    <citation type="journal article" date="2016" name="Cell. Microbiol.">
        <title>Active and Adaptive Legionella CRISPR-Cas reveals a recurrent challenge to the pathogen.</title>
        <authorList>
            <person name="Rao C."/>
            <person name="Guyard C."/>
            <person name="Pelaz C."/>
            <person name="Wasserscheid J."/>
            <person name="Bondy-Denomy J."/>
            <person name="Dewar K."/>
            <person name="Ensminger A.W."/>
        </authorList>
    </citation>
    <scope>NUCLEOTIDE SEQUENCE</scope>
    <source>
        <strain evidence="1">Murcia-2001 4983</strain>
        <plasmid evidence="1">Mobile Element-1</plasmid>
    </source>
</reference>
<dbReference type="PDB" id="9EFK">
    <property type="method" value="EM"/>
    <property type="resolution" value="1.90 A"/>
    <property type="chains" value="M/N/O/P/Q/R=1-818"/>
</dbReference>
<proteinExistence type="evidence at protein level"/>